<proteinExistence type="predicted"/>
<name>A0A645ATW4_9ZZZZ</name>
<dbReference type="Pfam" id="PF01930">
    <property type="entry name" value="Cas_Cas4"/>
    <property type="match status" value="1"/>
</dbReference>
<dbReference type="PANTHER" id="PTHR37168">
    <property type="entry name" value="CRISPR-ASSOCIATED EXONUCLEASE CAS4"/>
    <property type="match status" value="1"/>
</dbReference>
<protein>
    <recommendedName>
        <fullName evidence="1">DUF83 domain-containing protein</fullName>
    </recommendedName>
</protein>
<accession>A0A645ATW4</accession>
<dbReference type="AlphaFoldDB" id="A0A645ATW4"/>
<comment type="caution">
    <text evidence="2">The sequence shown here is derived from an EMBL/GenBank/DDBJ whole genome shotgun (WGS) entry which is preliminary data.</text>
</comment>
<reference evidence="2" key="1">
    <citation type="submission" date="2019-08" db="EMBL/GenBank/DDBJ databases">
        <authorList>
            <person name="Kucharzyk K."/>
            <person name="Murdoch R.W."/>
            <person name="Higgins S."/>
            <person name="Loffler F."/>
        </authorList>
    </citation>
    <scope>NUCLEOTIDE SEQUENCE</scope>
</reference>
<evidence type="ECO:0000259" key="1">
    <source>
        <dbReference type="Pfam" id="PF01930"/>
    </source>
</evidence>
<feature type="domain" description="DUF83" evidence="1">
    <location>
        <begin position="1"/>
        <end position="138"/>
    </location>
</feature>
<dbReference type="PANTHER" id="PTHR37168:SF1">
    <property type="entry name" value="CRISPR-ASSOCIATED EXONUCLEASE CAS4"/>
    <property type="match status" value="1"/>
</dbReference>
<dbReference type="EMBL" id="VSSQ01015883">
    <property type="protein sequence ID" value="MPM56692.1"/>
    <property type="molecule type" value="Genomic_DNA"/>
</dbReference>
<organism evidence="2">
    <name type="scientific">bioreactor metagenome</name>
    <dbReference type="NCBI Taxonomy" id="1076179"/>
    <lineage>
        <taxon>unclassified sequences</taxon>
        <taxon>metagenomes</taxon>
        <taxon>ecological metagenomes</taxon>
    </lineage>
</organism>
<dbReference type="InterPro" id="IPR011604">
    <property type="entry name" value="PDDEXK-like_dom_sf"/>
</dbReference>
<evidence type="ECO:0000313" key="2">
    <source>
        <dbReference type="EMBL" id="MPM56692.1"/>
    </source>
</evidence>
<dbReference type="Gene3D" id="3.90.320.10">
    <property type="match status" value="1"/>
</dbReference>
<sequence>MEHSSDLVYEGKLLHETSYPQRPERYEELEIDGVKIDFYDARNRVIHEIKKSDKIEVAHQWQVKYYIYILQRNGVTGVSGLLEYPMLRQTEKIELTEQDVNLIEEFVKDIDKIVSDDRCPSIINNKICKQCSYYEFCYVGENES</sequence>
<gene>
    <name evidence="2" type="ORF">SDC9_103501</name>
</gene>
<dbReference type="InterPro" id="IPR022765">
    <property type="entry name" value="Dna2/Cas4_DUF83"/>
</dbReference>